<gene>
    <name evidence="1" type="ORF">MANES_16G070400</name>
</gene>
<proteinExistence type="predicted"/>
<organism evidence="1">
    <name type="scientific">Manihot esculenta</name>
    <name type="common">Cassava</name>
    <name type="synonym">Jatropha manihot</name>
    <dbReference type="NCBI Taxonomy" id="3983"/>
    <lineage>
        <taxon>Eukaryota</taxon>
        <taxon>Viridiplantae</taxon>
        <taxon>Streptophyta</taxon>
        <taxon>Embryophyta</taxon>
        <taxon>Tracheophyta</taxon>
        <taxon>Spermatophyta</taxon>
        <taxon>Magnoliopsida</taxon>
        <taxon>eudicotyledons</taxon>
        <taxon>Gunneridae</taxon>
        <taxon>Pentapetalae</taxon>
        <taxon>rosids</taxon>
        <taxon>fabids</taxon>
        <taxon>Malpighiales</taxon>
        <taxon>Euphorbiaceae</taxon>
        <taxon>Crotonoideae</taxon>
        <taxon>Manihoteae</taxon>
        <taxon>Manihot</taxon>
    </lineage>
</organism>
<accession>A0A2C9U9P3</accession>
<name>A0A2C9U9P3_MANES</name>
<dbReference type="AlphaFoldDB" id="A0A2C9U9P3"/>
<protein>
    <submittedName>
        <fullName evidence="1">Uncharacterized protein</fullName>
    </submittedName>
</protein>
<evidence type="ECO:0000313" key="1">
    <source>
        <dbReference type="EMBL" id="OAY26733.1"/>
    </source>
</evidence>
<sequence>MVIYDYNNKHRAEAHYTKKLHWRSKENTRLAATADEGVNRCKHHYREEMLEL</sequence>
<dbReference type="EMBL" id="CM004402">
    <property type="protein sequence ID" value="OAY26733.1"/>
    <property type="molecule type" value="Genomic_DNA"/>
</dbReference>
<reference evidence="1" key="1">
    <citation type="submission" date="2016-02" db="EMBL/GenBank/DDBJ databases">
        <title>WGS assembly of Manihot esculenta.</title>
        <authorList>
            <person name="Bredeson J.V."/>
            <person name="Prochnik S.E."/>
            <person name="Lyons J.B."/>
            <person name="Schmutz J."/>
            <person name="Grimwood J."/>
            <person name="Vrebalov J."/>
            <person name="Bart R.S."/>
            <person name="Amuge T."/>
            <person name="Ferguson M.E."/>
            <person name="Green R."/>
            <person name="Putnam N."/>
            <person name="Stites J."/>
            <person name="Rounsley S."/>
            <person name="Rokhsar D.S."/>
        </authorList>
    </citation>
    <scope>NUCLEOTIDE SEQUENCE [LARGE SCALE GENOMIC DNA]</scope>
    <source>
        <tissue evidence="1">Leaf</tissue>
    </source>
</reference>